<comment type="caution">
    <text evidence="1">The sequence shown here is derived from an EMBL/GenBank/DDBJ whole genome shotgun (WGS) entry which is preliminary data.</text>
</comment>
<organism evidence="1 2">
    <name type="scientific">Glycomyces tritici</name>
    <dbReference type="NCBI Taxonomy" id="2665176"/>
    <lineage>
        <taxon>Bacteria</taxon>
        <taxon>Bacillati</taxon>
        <taxon>Actinomycetota</taxon>
        <taxon>Actinomycetes</taxon>
        <taxon>Glycomycetales</taxon>
        <taxon>Glycomycetaceae</taxon>
        <taxon>Glycomyces</taxon>
    </lineage>
</organism>
<proteinExistence type="predicted"/>
<protein>
    <submittedName>
        <fullName evidence="1">Uncharacterized protein</fullName>
    </submittedName>
</protein>
<keyword evidence="2" id="KW-1185">Reference proteome</keyword>
<evidence type="ECO:0000313" key="1">
    <source>
        <dbReference type="EMBL" id="MDN3243801.1"/>
    </source>
</evidence>
<accession>A0ABT7YYR4</accession>
<gene>
    <name evidence="1" type="ORF">QWI33_29090</name>
</gene>
<dbReference type="RefSeq" id="WP_289960111.1">
    <property type="nucleotide sequence ID" value="NZ_JAUEMJ010000017.1"/>
</dbReference>
<evidence type="ECO:0000313" key="2">
    <source>
        <dbReference type="Proteomes" id="UP001171902"/>
    </source>
</evidence>
<dbReference type="Proteomes" id="UP001171902">
    <property type="component" value="Unassembled WGS sequence"/>
</dbReference>
<dbReference type="EMBL" id="JAUEMJ010000017">
    <property type="protein sequence ID" value="MDN3243801.1"/>
    <property type="molecule type" value="Genomic_DNA"/>
</dbReference>
<sequence>MDGRVLVILDKAYRGGVETQFVDVLYFVRELNRQLGDLSRPDPRGGLDLYLAGLAVTYAFDVPPPAPIHLADLEVDTMPDPRATVRALVGEDVGVWTDAEAHERFAKKDLIPGVRTTPPAEMVLRWPLYRHVWFL</sequence>
<name>A0ABT7YYR4_9ACTN</name>
<reference evidence="1" key="1">
    <citation type="submission" date="2023-06" db="EMBL/GenBank/DDBJ databases">
        <title>Gycomyces niveus sp.nov., a novel actinomycete isolated from soil in Shouguang.</title>
        <authorList>
            <person name="Yang X."/>
            <person name="Zhao J."/>
        </authorList>
    </citation>
    <scope>NUCLEOTIDE SEQUENCE</scope>
    <source>
        <strain evidence="1">NEAU C2</strain>
    </source>
</reference>